<dbReference type="Gene3D" id="2.60.120.10">
    <property type="entry name" value="Jelly Rolls"/>
    <property type="match status" value="1"/>
</dbReference>
<feature type="transmembrane region" description="Helical" evidence="11">
    <location>
        <begin position="219"/>
        <end position="241"/>
    </location>
</feature>
<feature type="transmembrane region" description="Helical" evidence="11">
    <location>
        <begin position="656"/>
        <end position="677"/>
    </location>
</feature>
<dbReference type="GO" id="GO:0051453">
    <property type="term" value="P:regulation of intracellular pH"/>
    <property type="evidence" value="ECO:0007669"/>
    <property type="project" value="TreeGrafter"/>
</dbReference>
<evidence type="ECO:0000256" key="11">
    <source>
        <dbReference type="SAM" id="Phobius"/>
    </source>
</evidence>
<dbReference type="GO" id="GO:0098719">
    <property type="term" value="P:sodium ion import across plasma membrane"/>
    <property type="evidence" value="ECO:0007669"/>
    <property type="project" value="TreeGrafter"/>
</dbReference>
<dbReference type="SUPFAM" id="SSF51206">
    <property type="entry name" value="cAMP-binding domain-like"/>
    <property type="match status" value="1"/>
</dbReference>
<dbReference type="InterPro" id="IPR027359">
    <property type="entry name" value="Volt_channel_dom_sf"/>
</dbReference>
<evidence type="ECO:0000256" key="1">
    <source>
        <dbReference type="ARBA" id="ARBA00004651"/>
    </source>
</evidence>
<feature type="transmembrane region" description="Helical" evidence="11">
    <location>
        <begin position="277"/>
        <end position="294"/>
    </location>
</feature>
<feature type="transmembrane region" description="Helical" evidence="11">
    <location>
        <begin position="352"/>
        <end position="376"/>
    </location>
</feature>
<feature type="compositionally biased region" description="Polar residues" evidence="10">
    <location>
        <begin position="1337"/>
        <end position="1363"/>
    </location>
</feature>
<keyword evidence="14" id="KW-1185">Reference proteome</keyword>
<feature type="region of interest" description="Disordered" evidence="10">
    <location>
        <begin position="1407"/>
        <end position="1457"/>
    </location>
</feature>
<name>A0A7J7KQA3_BUGNE</name>
<evidence type="ECO:0000313" key="13">
    <source>
        <dbReference type="EMBL" id="KAF6040265.1"/>
    </source>
</evidence>
<feature type="transmembrane region" description="Helical" evidence="11">
    <location>
        <begin position="683"/>
        <end position="704"/>
    </location>
</feature>
<dbReference type="PROSITE" id="PS50042">
    <property type="entry name" value="CNMP_BINDING_3"/>
    <property type="match status" value="1"/>
</dbReference>
<keyword evidence="2" id="KW-0813">Transport</keyword>
<keyword evidence="6" id="KW-0915">Sodium</keyword>
<evidence type="ECO:0000313" key="14">
    <source>
        <dbReference type="Proteomes" id="UP000593567"/>
    </source>
</evidence>
<comment type="subcellular location">
    <subcellularLocation>
        <location evidence="1">Cell membrane</location>
        <topology evidence="1">Multi-pass membrane protein</topology>
    </subcellularLocation>
</comment>
<evidence type="ECO:0000256" key="9">
    <source>
        <dbReference type="ARBA" id="ARBA00023201"/>
    </source>
</evidence>
<feature type="transmembrane region" description="Helical" evidence="11">
    <location>
        <begin position="253"/>
        <end position="271"/>
    </location>
</feature>
<dbReference type="PANTHER" id="PTHR10110">
    <property type="entry name" value="SODIUM/HYDROGEN EXCHANGER"/>
    <property type="match status" value="1"/>
</dbReference>
<dbReference type="InterPro" id="IPR014710">
    <property type="entry name" value="RmlC-like_jellyroll"/>
</dbReference>
<feature type="domain" description="Cyclic nucleotide-binding" evidence="12">
    <location>
        <begin position="946"/>
        <end position="1035"/>
    </location>
</feature>
<keyword evidence="5 11" id="KW-1133">Transmembrane helix</keyword>
<dbReference type="SUPFAM" id="SSF81324">
    <property type="entry name" value="Voltage-gated potassium channels"/>
    <property type="match status" value="1"/>
</dbReference>
<keyword evidence="8 11" id="KW-0472">Membrane</keyword>
<keyword evidence="7" id="KW-0406">Ion transport</keyword>
<dbReference type="Gene3D" id="1.20.120.350">
    <property type="entry name" value="Voltage-gated potassium channels. Chain C"/>
    <property type="match status" value="1"/>
</dbReference>
<feature type="region of interest" description="Disordered" evidence="10">
    <location>
        <begin position="1382"/>
        <end position="1401"/>
    </location>
</feature>
<keyword evidence="9" id="KW-0739">Sodium transport</keyword>
<feature type="transmembrane region" description="Helical" evidence="11">
    <location>
        <begin position="423"/>
        <end position="449"/>
    </location>
</feature>
<dbReference type="Proteomes" id="UP000593567">
    <property type="component" value="Unassembled WGS sequence"/>
</dbReference>
<feature type="compositionally biased region" description="Basic and acidic residues" evidence="10">
    <location>
        <begin position="1407"/>
        <end position="1416"/>
    </location>
</feature>
<comment type="caution">
    <text evidence="13">The sequence shown here is derived from an EMBL/GenBank/DDBJ whole genome shotgun (WGS) entry which is preliminary data.</text>
</comment>
<keyword evidence="3" id="KW-1003">Cell membrane</keyword>
<feature type="transmembrane region" description="Helical" evidence="11">
    <location>
        <begin position="30"/>
        <end position="49"/>
    </location>
</feature>
<dbReference type="Pfam" id="PF00027">
    <property type="entry name" value="cNMP_binding"/>
    <property type="match status" value="1"/>
</dbReference>
<reference evidence="13" key="1">
    <citation type="submission" date="2020-06" db="EMBL/GenBank/DDBJ databases">
        <title>Draft genome of Bugula neritina, a colonial animal packing powerful symbionts and potential medicines.</title>
        <authorList>
            <person name="Rayko M."/>
        </authorList>
    </citation>
    <scope>NUCLEOTIDE SEQUENCE [LARGE SCALE GENOMIC DNA]</scope>
    <source>
        <strain evidence="13">Kwan_BN1</strain>
    </source>
</reference>
<dbReference type="PANTHER" id="PTHR10110:SF86">
    <property type="entry name" value="SODIUM_HYDROGEN EXCHANGER 7"/>
    <property type="match status" value="1"/>
</dbReference>
<feature type="transmembrane region" description="Helical" evidence="11">
    <location>
        <begin position="95"/>
        <end position="112"/>
    </location>
</feature>
<dbReference type="InterPro" id="IPR006153">
    <property type="entry name" value="Cation/H_exchanger_TM"/>
</dbReference>
<evidence type="ECO:0000256" key="8">
    <source>
        <dbReference type="ARBA" id="ARBA00023136"/>
    </source>
</evidence>
<sequence length="1457" mass="162643">MIEAVNLEKVVSHKLSDFTNHTHRDPHHDIGHSGSTILFIFVSCLFGAVTRSLLKETNLPFTVFIFILGCALGVLSVLIDTVRSYTLLATIDPHLMLHIFLPVLVFDSAYALELHTLIKSFSQVVILAVPGFMLNAFLSGILVRYIFPYNWPWSISMTFGTAISATDPLAVVSTLKELGTDKKLAILLEGESLLNDGAALVFFTVFLKMSKGDYEGSEATGADITIFFIRVLFGGTLLGYIMGKICSAWLSKIFNDVVIETLITIAFPYITYFVAEAGFGVSGVLAVVVLGAVLSSEKTSISPEVERFLHSQWSLLAFVSNTLIFILVGIVITELALREISDSNSYTSKDWFYIFVLYLGITVIRGITLLVFSPLLRCLGYGFDWSKGIVLWWGALRGAVSLALALLVAEDETLDPHVIGNKFLMYAAGIVVLTLIINGCTMRFLLGILGLTKISMAKKLAVTAAVKALEETQKSMISELKSDRFLADAHWDVVMLMSEIKNPYADRVAKETSGKSSTKVALSEPAPNQNKVVCPDCSSLIHTELTAAQYKEYEEEARIRYLKAQKVSYWRQFEHGLLGRAAVRKLIELTESTADRRGAFITLEDVTTSWKMKGFYRLFPKVSYYMKKLCNVVIPTPAKDYKPAHSLAFKVASSKVLWISAVVVLLIQAVIGTVQLLTYTNGVNYHIIFFVLSLNLAIFFMMELVVKVLGFGYKQYFRSFWNAIALILLLAAYPELYACYEAARLYRINQIEEAQQYHLMAAIIQITRCLRLLEVLLITCLPAILKAVDRRIESQINFGYDVGRGFVVGEEECRQLLDHIVEHSGMRDKFKNRCDKIRLAVIKELALLQRSSPGVAVAVKTRQATRTVLNKIRDTLDKLKEDGLLDEIEADRLHRSTDKLIKMLVSSPPSIPPMPAENMLSFVPWLQGGGNSIARFMKERAQLINFDHNDDILHSGEAPKGIYIVVSGLVKKFGKQRLHSHFTMDQGDDSLSASADRYTDYLGTGAVLGEMGPLMDSHVTTSVTAETAVQLYFLNITDLEIAFDMYPEVKLKLWKNCAIKIVLHLLTEHREFQSIPTESAKAFLEHGYIPNLNEQTIYNLDDNIEYAFLIHGRVKVYARPDLELVGPTFIPNRIRVLQFNDPQETILYLVPGENLPLTAVDSFHEGIRNKLKTFASAMGRKLLMDENSKRPAKKKKATLFDIINMLRIKKLLNKKATVGDLDEEEKPQLALITPTEEPVAQPLPTDEGDLQPVANVDHPKTPTHHVSLRLSNLNNKLRPVKANSVPIIKEMGSEFYRFTSQMPLRSRQEKNVRLQIPVHATSYISGHSRVTELPSPSIGQISPAITPSITPSASPYTSESADSVPSLELELTPPYVKSLYSVSSSTTNEHHTEENKPNLSKISVKQRLEISSDRQKKSSKSLKATKSDENTIKLSPSVPPRSPTSPLADDVEHDKVL</sequence>
<dbReference type="OrthoDB" id="441412at2759"/>
<dbReference type="Gene3D" id="6.10.140.1330">
    <property type="match status" value="1"/>
</dbReference>
<dbReference type="GO" id="GO:0015385">
    <property type="term" value="F:sodium:proton antiporter activity"/>
    <property type="evidence" value="ECO:0007669"/>
    <property type="project" value="InterPro"/>
</dbReference>
<evidence type="ECO:0000256" key="2">
    <source>
        <dbReference type="ARBA" id="ARBA00022448"/>
    </source>
</evidence>
<proteinExistence type="predicted"/>
<evidence type="ECO:0000259" key="12">
    <source>
        <dbReference type="PROSITE" id="PS50042"/>
    </source>
</evidence>
<evidence type="ECO:0000256" key="6">
    <source>
        <dbReference type="ARBA" id="ARBA00023053"/>
    </source>
</evidence>
<dbReference type="CDD" id="cd00038">
    <property type="entry name" value="CAP_ED"/>
    <property type="match status" value="1"/>
</dbReference>
<feature type="region of interest" description="Disordered" evidence="10">
    <location>
        <begin position="1334"/>
        <end position="1365"/>
    </location>
</feature>
<dbReference type="GO" id="GO:0015386">
    <property type="term" value="F:potassium:proton antiporter activity"/>
    <property type="evidence" value="ECO:0007669"/>
    <property type="project" value="TreeGrafter"/>
</dbReference>
<feature type="transmembrane region" description="Helical" evidence="11">
    <location>
        <begin position="124"/>
        <end position="147"/>
    </location>
</feature>
<evidence type="ECO:0000256" key="4">
    <source>
        <dbReference type="ARBA" id="ARBA00022692"/>
    </source>
</evidence>
<feature type="transmembrane region" description="Helical" evidence="11">
    <location>
        <begin position="315"/>
        <end position="332"/>
    </location>
</feature>
<accession>A0A7J7KQA3</accession>
<feature type="transmembrane region" description="Helical" evidence="11">
    <location>
        <begin position="716"/>
        <end position="734"/>
    </location>
</feature>
<dbReference type="InterPro" id="IPR018490">
    <property type="entry name" value="cNMP-bd_dom_sf"/>
</dbReference>
<feature type="transmembrane region" description="Helical" evidence="11">
    <location>
        <begin position="388"/>
        <end position="408"/>
    </location>
</feature>
<evidence type="ECO:0000256" key="5">
    <source>
        <dbReference type="ARBA" id="ARBA00022989"/>
    </source>
</evidence>
<gene>
    <name evidence="13" type="ORF">EB796_001382</name>
</gene>
<dbReference type="EMBL" id="VXIV02000163">
    <property type="protein sequence ID" value="KAF6040265.1"/>
    <property type="molecule type" value="Genomic_DNA"/>
</dbReference>
<dbReference type="InterPro" id="IPR018422">
    <property type="entry name" value="Cation/H_exchanger_CPA1"/>
</dbReference>
<protein>
    <submittedName>
        <fullName evidence="13">SLC9C1</fullName>
    </submittedName>
</protein>
<evidence type="ECO:0000256" key="3">
    <source>
        <dbReference type="ARBA" id="ARBA00022475"/>
    </source>
</evidence>
<dbReference type="Pfam" id="PF00999">
    <property type="entry name" value="Na_H_Exchanger"/>
    <property type="match status" value="1"/>
</dbReference>
<evidence type="ECO:0000256" key="10">
    <source>
        <dbReference type="SAM" id="MobiDB-lite"/>
    </source>
</evidence>
<organism evidence="13 14">
    <name type="scientific">Bugula neritina</name>
    <name type="common">Brown bryozoan</name>
    <name type="synonym">Sertularia neritina</name>
    <dbReference type="NCBI Taxonomy" id="10212"/>
    <lineage>
        <taxon>Eukaryota</taxon>
        <taxon>Metazoa</taxon>
        <taxon>Spiralia</taxon>
        <taxon>Lophotrochozoa</taxon>
        <taxon>Bryozoa</taxon>
        <taxon>Gymnolaemata</taxon>
        <taxon>Cheilostomatida</taxon>
        <taxon>Flustrina</taxon>
        <taxon>Buguloidea</taxon>
        <taxon>Bugulidae</taxon>
        <taxon>Bugula</taxon>
    </lineage>
</organism>
<feature type="transmembrane region" description="Helical" evidence="11">
    <location>
        <begin position="61"/>
        <end position="79"/>
    </location>
</feature>
<dbReference type="InterPro" id="IPR000595">
    <property type="entry name" value="cNMP-bd_dom"/>
</dbReference>
<keyword evidence="4 11" id="KW-0812">Transmembrane</keyword>
<evidence type="ECO:0000256" key="7">
    <source>
        <dbReference type="ARBA" id="ARBA00023065"/>
    </source>
</evidence>
<dbReference type="GO" id="GO:0005886">
    <property type="term" value="C:plasma membrane"/>
    <property type="evidence" value="ECO:0007669"/>
    <property type="project" value="UniProtKB-SubCell"/>
</dbReference>